<reference evidence="6 7" key="1">
    <citation type="submission" date="2019-03" db="EMBL/GenBank/DDBJ databases">
        <title>Genomic Encyclopedia of Type Strains, Phase IV (KMG-IV): sequencing the most valuable type-strain genomes for metagenomic binning, comparative biology and taxonomic classification.</title>
        <authorList>
            <person name="Goeker M."/>
        </authorList>
    </citation>
    <scope>NUCLEOTIDE SEQUENCE [LARGE SCALE GENOMIC DNA]</scope>
    <source>
        <strain evidence="6 7">DSM 28697</strain>
    </source>
</reference>
<feature type="domain" description="RsdA/BaiN/AoA(So)-like Rossmann fold-like" evidence="4">
    <location>
        <begin position="3"/>
        <end position="413"/>
    </location>
</feature>
<evidence type="ECO:0000259" key="4">
    <source>
        <dbReference type="Pfam" id="PF03486"/>
    </source>
</evidence>
<dbReference type="PRINTS" id="PR00368">
    <property type="entry name" value="FADPNR"/>
</dbReference>
<evidence type="ECO:0000259" key="5">
    <source>
        <dbReference type="Pfam" id="PF22780"/>
    </source>
</evidence>
<evidence type="ECO:0008006" key="8">
    <source>
        <dbReference type="Google" id="ProtNLM"/>
    </source>
</evidence>
<evidence type="ECO:0000313" key="7">
    <source>
        <dbReference type="Proteomes" id="UP000295632"/>
    </source>
</evidence>
<dbReference type="InterPro" id="IPR036188">
    <property type="entry name" value="FAD/NAD-bd_sf"/>
</dbReference>
<proteinExistence type="predicted"/>
<dbReference type="Gene3D" id="2.40.30.10">
    <property type="entry name" value="Translation factors"/>
    <property type="match status" value="1"/>
</dbReference>
<evidence type="ECO:0000256" key="2">
    <source>
        <dbReference type="ARBA" id="ARBA00022630"/>
    </source>
</evidence>
<dbReference type="PANTHER" id="PTHR42887">
    <property type="entry name" value="OS12G0638800 PROTEIN"/>
    <property type="match status" value="1"/>
</dbReference>
<dbReference type="Pfam" id="PF03486">
    <property type="entry name" value="HI0933_like"/>
    <property type="match status" value="1"/>
</dbReference>
<dbReference type="InterPro" id="IPR055178">
    <property type="entry name" value="RsdA/BaiN/AoA(So)-like_dom"/>
</dbReference>
<dbReference type="InterPro" id="IPR004792">
    <property type="entry name" value="BaiN-like"/>
</dbReference>
<dbReference type="SUPFAM" id="SSF51905">
    <property type="entry name" value="FAD/NAD(P)-binding domain"/>
    <property type="match status" value="1"/>
</dbReference>
<keyword evidence="7" id="KW-1185">Reference proteome</keyword>
<evidence type="ECO:0000313" key="6">
    <source>
        <dbReference type="EMBL" id="TDQ42713.1"/>
    </source>
</evidence>
<name>A0A4R6UC95_9BACI</name>
<feature type="domain" description="RsdA/BaiN/AoA(So)-like insert" evidence="5">
    <location>
        <begin position="191"/>
        <end position="360"/>
    </location>
</feature>
<keyword evidence="2" id="KW-0285">Flavoprotein</keyword>
<dbReference type="EMBL" id="SNYJ01000001">
    <property type="protein sequence ID" value="TDQ42713.1"/>
    <property type="molecule type" value="Genomic_DNA"/>
</dbReference>
<gene>
    <name evidence="6" type="ORF">EV213_101142</name>
</gene>
<dbReference type="Gene3D" id="3.50.50.60">
    <property type="entry name" value="FAD/NAD(P)-binding domain"/>
    <property type="match status" value="1"/>
</dbReference>
<dbReference type="SUPFAM" id="SSF160996">
    <property type="entry name" value="HI0933 insert domain-like"/>
    <property type="match status" value="1"/>
</dbReference>
<evidence type="ECO:0000256" key="1">
    <source>
        <dbReference type="ARBA" id="ARBA00001974"/>
    </source>
</evidence>
<dbReference type="InterPro" id="IPR057661">
    <property type="entry name" value="RsdA/BaiN/AoA(So)_Rossmann"/>
</dbReference>
<dbReference type="AlphaFoldDB" id="A0A4R6UC95"/>
<comment type="cofactor">
    <cofactor evidence="1">
        <name>FAD</name>
        <dbReference type="ChEBI" id="CHEBI:57692"/>
    </cofactor>
</comment>
<organism evidence="6 7">
    <name type="scientific">Aureibacillus halotolerans</name>
    <dbReference type="NCBI Taxonomy" id="1508390"/>
    <lineage>
        <taxon>Bacteria</taxon>
        <taxon>Bacillati</taxon>
        <taxon>Bacillota</taxon>
        <taxon>Bacilli</taxon>
        <taxon>Bacillales</taxon>
        <taxon>Bacillaceae</taxon>
        <taxon>Aureibacillus</taxon>
    </lineage>
</organism>
<dbReference type="Pfam" id="PF22780">
    <property type="entry name" value="HI0933_like_1st"/>
    <property type="match status" value="1"/>
</dbReference>
<dbReference type="PANTHER" id="PTHR42887:SF2">
    <property type="entry name" value="OS12G0638800 PROTEIN"/>
    <property type="match status" value="1"/>
</dbReference>
<keyword evidence="3" id="KW-0274">FAD</keyword>
<evidence type="ECO:0000256" key="3">
    <source>
        <dbReference type="ARBA" id="ARBA00022827"/>
    </source>
</evidence>
<dbReference type="Gene3D" id="1.10.8.260">
    <property type="entry name" value="HI0933 insert domain-like"/>
    <property type="match status" value="1"/>
</dbReference>
<protein>
    <recommendedName>
        <fullName evidence="8">NAD(P)/FAD-dependent oxidoreductase</fullName>
    </recommendedName>
</protein>
<dbReference type="OrthoDB" id="9773233at2"/>
<dbReference type="RefSeq" id="WP_133578553.1">
    <property type="nucleotide sequence ID" value="NZ_SNYJ01000001.1"/>
</dbReference>
<comment type="caution">
    <text evidence="6">The sequence shown here is derived from an EMBL/GenBank/DDBJ whole genome shotgun (WGS) entry which is preliminary data.</text>
</comment>
<dbReference type="NCBIfam" id="TIGR00275">
    <property type="entry name" value="aminoacetone oxidase family FAD-binding enzyme"/>
    <property type="match status" value="1"/>
</dbReference>
<sequence length="436" mass="46869">MYDCIVIGGGPAGLMAAASAAEHGARVCLLEKGGKLGRKLAISGGGRCNVTNRQPLPLLVEHLPGNGKFLYSGFSVFNNESIIAFFEQLGIQLKEEDRGRMFPVSNSAQDVVQALLRKLSTLHVDMHVNTKVEGLQFAGQGLEGVIVKGKGLLKAPTVIIATGGKSVPKTGSTGDGYGWAKAAGHSITELYPTEVPVTSNVGWIQSKQLQGLSLSDVAVTVYSHKNKAIKTHRWDALITHFGFSGPAILRCSQYVVKALKKSKGQGDVSLGFDIFPDSMMEDVFQQICQIQQQAPDKAVKNAFRGFLPERYLRLLLEHADIDEDVMARTIPKQKLRVLAGLCKDFRASVNGTLSIEKAFITGGGVHLKEVDPKTMQSKKMNGLFFCGEVLDIHGYTGGYNITAAFVTGFCAGKGVAEVIQGAPQMDENSVSLSNKN</sequence>
<dbReference type="Proteomes" id="UP000295632">
    <property type="component" value="Unassembled WGS sequence"/>
</dbReference>
<dbReference type="PRINTS" id="PR00411">
    <property type="entry name" value="PNDRDTASEI"/>
</dbReference>
<accession>A0A4R6UC95</accession>
<dbReference type="InterPro" id="IPR023166">
    <property type="entry name" value="BaiN-like_dom_sf"/>
</dbReference>